<dbReference type="AlphaFoldDB" id="A0A1I2HZU7"/>
<feature type="transmembrane region" description="Helical" evidence="1">
    <location>
        <begin position="234"/>
        <end position="254"/>
    </location>
</feature>
<protein>
    <submittedName>
        <fullName evidence="2">Uncharacterized protein</fullName>
    </submittedName>
</protein>
<organism evidence="2 3">
    <name type="scientific">Actinacidiphila alni</name>
    <dbReference type="NCBI Taxonomy" id="380248"/>
    <lineage>
        <taxon>Bacteria</taxon>
        <taxon>Bacillati</taxon>
        <taxon>Actinomycetota</taxon>
        <taxon>Actinomycetes</taxon>
        <taxon>Kitasatosporales</taxon>
        <taxon>Streptomycetaceae</taxon>
        <taxon>Actinacidiphila</taxon>
    </lineage>
</organism>
<dbReference type="EMBL" id="FONG01000012">
    <property type="protein sequence ID" value="SFF35544.1"/>
    <property type="molecule type" value="Genomic_DNA"/>
</dbReference>
<feature type="transmembrane region" description="Helical" evidence="1">
    <location>
        <begin position="33"/>
        <end position="53"/>
    </location>
</feature>
<keyword evidence="1" id="KW-0812">Transmembrane</keyword>
<dbReference type="Proteomes" id="UP000199323">
    <property type="component" value="Unassembled WGS sequence"/>
</dbReference>
<proteinExistence type="predicted"/>
<keyword evidence="1" id="KW-0472">Membrane</keyword>
<evidence type="ECO:0000313" key="2">
    <source>
        <dbReference type="EMBL" id="SFF35544.1"/>
    </source>
</evidence>
<dbReference type="RefSeq" id="WP_245796176.1">
    <property type="nucleotide sequence ID" value="NZ_FONG01000012.1"/>
</dbReference>
<name>A0A1I2HZU7_9ACTN</name>
<feature type="transmembrane region" description="Helical" evidence="1">
    <location>
        <begin position="208"/>
        <end position="228"/>
    </location>
</feature>
<keyword evidence="3" id="KW-1185">Reference proteome</keyword>
<dbReference type="STRING" id="380248.SAMN05216251_11287"/>
<evidence type="ECO:0000313" key="3">
    <source>
        <dbReference type="Proteomes" id="UP000199323"/>
    </source>
</evidence>
<feature type="transmembrane region" description="Helical" evidence="1">
    <location>
        <begin position="135"/>
        <end position="161"/>
    </location>
</feature>
<gene>
    <name evidence="2" type="ORF">SAMN05216251_11287</name>
</gene>
<feature type="transmembrane region" description="Helical" evidence="1">
    <location>
        <begin position="327"/>
        <end position="349"/>
    </location>
</feature>
<accession>A0A1I2HZU7</accession>
<sequence>MNNVSSVLPAVLPRQTPQVRTVEPVRRRPAWQLPALTVAVMTPLYGLWAWLLATGGYDLAAQLAWAGFAHRHPGAPYSMSWYGGMHTMNYSVLTPSLMAYAGVRTVSVVAGLVATWAMTALIAGSGVRRPVLPALLGAVCLWCDVASGRTTFAVGVAFGLLALRRLQRAPDRWAAAALLAALTAAASPVAALFLWVAGAGLLAARRPVAAAAAVLPPLLVLGAVWLLFPFAGVQPISAATTVCPLVTSVALVVAAPRSWRTVRAGAVAYALGTVLTACVDSPVGTNVERLAGIAGLPLLAAALSERWDQWRRERRLFTRRPGVRGPLATGAVLVAVLAAALGDNGYWLLDKTVGDLRVSVPVPGWATHTDGVTGALRRLHADRHRVEVVPARNHRESTVFAGVVQTARGWNRQLDVERGRLFYDGTFSAAAYREWLDEWAVAYVVLPHGLLDGPGRAEAALLAPAARPGWLRPVWHDAYWTVFAVARPAPMATAPASVRRAGEAELTVRLPAAGSTVVKVVWSPWLRAPGACVRPAGRWTRITAPAAGDYRLYTIYRRAHASCR</sequence>
<feature type="transmembrane region" description="Helical" evidence="1">
    <location>
        <begin position="97"/>
        <end position="123"/>
    </location>
</feature>
<reference evidence="2 3" key="1">
    <citation type="submission" date="2016-10" db="EMBL/GenBank/DDBJ databases">
        <authorList>
            <person name="de Groot N.N."/>
        </authorList>
    </citation>
    <scope>NUCLEOTIDE SEQUENCE [LARGE SCALE GENOMIC DNA]</scope>
    <source>
        <strain evidence="2 3">CGMCC 4.3510</strain>
    </source>
</reference>
<evidence type="ECO:0000256" key="1">
    <source>
        <dbReference type="SAM" id="Phobius"/>
    </source>
</evidence>
<keyword evidence="1" id="KW-1133">Transmembrane helix</keyword>
<feature type="transmembrane region" description="Helical" evidence="1">
    <location>
        <begin position="173"/>
        <end position="196"/>
    </location>
</feature>